<dbReference type="Pfam" id="PF00583">
    <property type="entry name" value="Acetyltransf_1"/>
    <property type="match status" value="1"/>
</dbReference>
<dbReference type="CDD" id="cd04301">
    <property type="entry name" value="NAT_SF"/>
    <property type="match status" value="1"/>
</dbReference>
<dbReference type="Gene3D" id="3.40.630.30">
    <property type="match status" value="1"/>
</dbReference>
<dbReference type="PROSITE" id="PS51186">
    <property type="entry name" value="GNAT"/>
    <property type="match status" value="1"/>
</dbReference>
<reference evidence="3" key="1">
    <citation type="journal article" date="2019" name="Int. J. Syst. Evol. Microbiol.">
        <title>The Global Catalogue of Microorganisms (GCM) 10K type strain sequencing project: providing services to taxonomists for standard genome sequencing and annotation.</title>
        <authorList>
            <consortium name="The Broad Institute Genomics Platform"/>
            <consortium name="The Broad Institute Genome Sequencing Center for Infectious Disease"/>
            <person name="Wu L."/>
            <person name="Ma J."/>
        </authorList>
    </citation>
    <scope>NUCLEOTIDE SEQUENCE [LARGE SCALE GENOMIC DNA]</scope>
    <source>
        <strain evidence="3">CGMCC 1.13681</strain>
    </source>
</reference>
<feature type="domain" description="N-acetyltransferase" evidence="1">
    <location>
        <begin position="172"/>
        <end position="319"/>
    </location>
</feature>
<accession>A0ABW2GHK6</accession>
<dbReference type="Proteomes" id="UP001596413">
    <property type="component" value="Unassembled WGS sequence"/>
</dbReference>
<dbReference type="EMBL" id="JBHSZO010000030">
    <property type="protein sequence ID" value="MFC7220175.1"/>
    <property type="molecule type" value="Genomic_DNA"/>
</dbReference>
<keyword evidence="3" id="KW-1185">Reference proteome</keyword>
<proteinExistence type="predicted"/>
<protein>
    <submittedName>
        <fullName evidence="2">GNAT family N-acetyltransferase</fullName>
    </submittedName>
</protein>
<dbReference type="InterPro" id="IPR000182">
    <property type="entry name" value="GNAT_dom"/>
</dbReference>
<evidence type="ECO:0000259" key="1">
    <source>
        <dbReference type="PROSITE" id="PS51186"/>
    </source>
</evidence>
<comment type="caution">
    <text evidence="2">The sequence shown here is derived from an EMBL/GenBank/DDBJ whole genome shotgun (WGS) entry which is preliminary data.</text>
</comment>
<dbReference type="InterPro" id="IPR016181">
    <property type="entry name" value="Acyl_CoA_acyltransferase"/>
</dbReference>
<dbReference type="RefSeq" id="WP_386416683.1">
    <property type="nucleotide sequence ID" value="NZ_JBHSZO010000030.1"/>
</dbReference>
<sequence>MDTTVRAATVQDAQLVCELLNEIDTLEIGHPETELADVLADLGKPDADLEHNSWLAFEDTGGGAAGGAGRLVGYGLLWDDSHGERIDIDQYVLPDRPAMTVHLFELMERRAAEVAAANGAARAVVHLHLNAAPTLDLALIEERGWQIVRRYHVLKKAVSTGGDPLPEPPAGIAVRDCSDPADRRLLHAIRQRAMAEHFDFQPLGYEKWLADPAVAARDWSLCWIASVDGEDAAVMLGRNDRESMGWVEVLGVLPEARGRGLGGFLLRRAFAAFAGLGRETVGLGVDTRNASGALGLYERHGMGLHFAVDTWEVALPAAR</sequence>
<gene>
    <name evidence="2" type="ORF">ACFQLX_18695</name>
</gene>
<evidence type="ECO:0000313" key="2">
    <source>
        <dbReference type="EMBL" id="MFC7220175.1"/>
    </source>
</evidence>
<dbReference type="SUPFAM" id="SSF55729">
    <property type="entry name" value="Acyl-CoA N-acyltransferases (Nat)"/>
    <property type="match status" value="2"/>
</dbReference>
<evidence type="ECO:0000313" key="3">
    <source>
        <dbReference type="Proteomes" id="UP001596413"/>
    </source>
</evidence>
<organism evidence="2 3">
    <name type="scientific">Streptomyces polyrhachis</name>
    <dbReference type="NCBI Taxonomy" id="1282885"/>
    <lineage>
        <taxon>Bacteria</taxon>
        <taxon>Bacillati</taxon>
        <taxon>Actinomycetota</taxon>
        <taxon>Actinomycetes</taxon>
        <taxon>Kitasatosporales</taxon>
        <taxon>Streptomycetaceae</taxon>
        <taxon>Streptomyces</taxon>
    </lineage>
</organism>
<name>A0ABW2GHK6_9ACTN</name>